<evidence type="ECO:0000313" key="3">
    <source>
        <dbReference type="Proteomes" id="UP000198357"/>
    </source>
</evidence>
<dbReference type="Proteomes" id="UP000198357">
    <property type="component" value="Chromosome"/>
</dbReference>
<protein>
    <submittedName>
        <fullName evidence="2">Prolyl oligopeptidase</fullName>
    </submittedName>
</protein>
<evidence type="ECO:0000256" key="1">
    <source>
        <dbReference type="SAM" id="MobiDB-lite"/>
    </source>
</evidence>
<dbReference type="EMBL" id="CP022263">
    <property type="protein sequence ID" value="ASK94591.1"/>
    <property type="molecule type" value="Genomic_DNA"/>
</dbReference>
<sequence length="93" mass="10136">MRARRARHLAARSPLTLAHQIREPVFLAPVARTSARGRTHQTDGARMKGTGVPVESLYSSDEGNGFYTEPHRCEYDTCVLALLSKQLGGGTAN</sequence>
<name>A0AB33CPA9_XANCI</name>
<feature type="region of interest" description="Disordered" evidence="1">
    <location>
        <begin position="32"/>
        <end position="55"/>
    </location>
</feature>
<organism evidence="2 3">
    <name type="scientific">Xanthomonas citri pv. vignicola</name>
    <dbReference type="NCBI Taxonomy" id="473426"/>
    <lineage>
        <taxon>Bacteria</taxon>
        <taxon>Pseudomonadati</taxon>
        <taxon>Pseudomonadota</taxon>
        <taxon>Gammaproteobacteria</taxon>
        <taxon>Lysobacterales</taxon>
        <taxon>Lysobacteraceae</taxon>
        <taxon>Xanthomonas</taxon>
    </lineage>
</organism>
<gene>
    <name evidence="2" type="ORF">XcvCFBP7111P_21710</name>
</gene>
<reference evidence="2 3" key="1">
    <citation type="submission" date="2017-06" db="EMBL/GenBank/DDBJ databases">
        <title>First complete genome sequences of Xanthomonas citri pv. vignicola strains CFBP 7111, CFBP 7112 and CFBP 7113 using long-read technology.</title>
        <authorList>
            <person name="Ruh M."/>
            <person name="Briand M."/>
            <person name="Bonneau S."/>
            <person name="Jacques M.A."/>
            <person name="Chen N.W.G."/>
        </authorList>
    </citation>
    <scope>NUCLEOTIDE SEQUENCE [LARGE SCALE GENOMIC DNA]</scope>
    <source>
        <strain evidence="2 3">CFBP7111</strain>
    </source>
</reference>
<dbReference type="AlphaFoldDB" id="A0AB33CPA9"/>
<proteinExistence type="predicted"/>
<accession>A0AB33CPA9</accession>
<evidence type="ECO:0000313" key="2">
    <source>
        <dbReference type="EMBL" id="ASK94591.1"/>
    </source>
</evidence>